<dbReference type="EMBL" id="LVWA01000013">
    <property type="protein sequence ID" value="OKL38426.1"/>
    <property type="molecule type" value="Genomic_DNA"/>
</dbReference>
<evidence type="ECO:0008006" key="3">
    <source>
        <dbReference type="Google" id="ProtNLM"/>
    </source>
</evidence>
<dbReference type="CDD" id="cd22784">
    <property type="entry name" value="DPBB_MltA_YuiC-like"/>
    <property type="match status" value="1"/>
</dbReference>
<organism evidence="1 2">
    <name type="scientific">Pontibacter flavimaris</name>
    <dbReference type="NCBI Taxonomy" id="1797110"/>
    <lineage>
        <taxon>Bacteria</taxon>
        <taxon>Pseudomonadati</taxon>
        <taxon>Bacteroidota</taxon>
        <taxon>Cytophagia</taxon>
        <taxon>Cytophagales</taxon>
        <taxon>Hymenobacteraceae</taxon>
        <taxon>Pontibacter</taxon>
    </lineage>
</organism>
<name>A0A1Q5P832_9BACT</name>
<dbReference type="STRING" id="1797110.A3841_06825"/>
<keyword evidence="2" id="KW-1185">Reference proteome</keyword>
<gene>
    <name evidence="1" type="ORF">A3841_06825</name>
</gene>
<dbReference type="Proteomes" id="UP000186551">
    <property type="component" value="Unassembled WGS sequence"/>
</dbReference>
<reference evidence="1 2" key="1">
    <citation type="submission" date="2016-03" db="EMBL/GenBank/DDBJ databases">
        <title>Genome sequence of Pontibacter sp. nov., of the family cytophagaceae, isolated from marine sediment of the Yellow Sea, China.</title>
        <authorList>
            <person name="Zhang G."/>
            <person name="Zhang R."/>
        </authorList>
    </citation>
    <scope>NUCLEOTIDE SEQUENCE [LARGE SCALE GENOMIC DNA]</scope>
    <source>
        <strain evidence="1 2">S10-8</strain>
    </source>
</reference>
<sequence length="174" mass="19748">MFRVKILAAVFYVVIALAEELSFFEAESSALKVEETLPKKPLEWPPLETEAQADELAALPEPTPTITVSASIYHPEPGQTDSTPLITADGSRINPRNPKKHRWIAVSRDLHSRWGGEMQFGDSLWVTGISDELDGLYIVRDIMNKRMHRQIDILVGKHDKDYGKWRNVQIARLD</sequence>
<dbReference type="AlphaFoldDB" id="A0A1Q5P832"/>
<proteinExistence type="predicted"/>
<protein>
    <recommendedName>
        <fullName evidence="3">3D domain-containing protein</fullName>
    </recommendedName>
</protein>
<accession>A0A1Q5P832</accession>
<evidence type="ECO:0000313" key="1">
    <source>
        <dbReference type="EMBL" id="OKL38426.1"/>
    </source>
</evidence>
<comment type="caution">
    <text evidence="1">The sequence shown here is derived from an EMBL/GenBank/DDBJ whole genome shotgun (WGS) entry which is preliminary data.</text>
</comment>
<evidence type="ECO:0000313" key="2">
    <source>
        <dbReference type="Proteomes" id="UP000186551"/>
    </source>
</evidence>